<proteinExistence type="predicted"/>
<keyword evidence="1" id="KW-0812">Transmembrane</keyword>
<keyword evidence="3" id="KW-1185">Reference proteome</keyword>
<keyword evidence="1" id="KW-0472">Membrane</keyword>
<accession>W0RHM5</accession>
<dbReference type="eggNOG" id="COG1572">
    <property type="taxonomic scope" value="Bacteria"/>
</dbReference>
<name>W0RHM5_9BACT</name>
<dbReference type="Proteomes" id="UP000019151">
    <property type="component" value="Chromosome"/>
</dbReference>
<keyword evidence="1" id="KW-1133">Transmembrane helix</keyword>
<dbReference type="InParanoid" id="W0RHM5"/>
<organism evidence="2 3">
    <name type="scientific">Gemmatirosa kalamazoonensis</name>
    <dbReference type="NCBI Taxonomy" id="861299"/>
    <lineage>
        <taxon>Bacteria</taxon>
        <taxon>Pseudomonadati</taxon>
        <taxon>Gemmatimonadota</taxon>
        <taxon>Gemmatimonadia</taxon>
        <taxon>Gemmatimonadales</taxon>
        <taxon>Gemmatimonadaceae</taxon>
        <taxon>Gemmatirosa</taxon>
    </lineage>
</organism>
<feature type="transmembrane region" description="Helical" evidence="1">
    <location>
        <begin position="30"/>
        <end position="49"/>
    </location>
</feature>
<protein>
    <recommendedName>
        <fullName evidence="4">Aerotolerance regulator N-terminal domain-containing protein</fullName>
    </recommendedName>
</protein>
<evidence type="ECO:0000256" key="1">
    <source>
        <dbReference type="SAM" id="Phobius"/>
    </source>
</evidence>
<reference evidence="2 3" key="1">
    <citation type="journal article" date="2014" name="Genome Announc.">
        <title>Genome Sequence and Methylome of Soil Bacterium Gemmatirosa kalamazoonensis KBS708T, a Member of the Rarely Cultivated Gemmatimonadetes Phylum.</title>
        <authorList>
            <person name="Debruyn J.M."/>
            <person name="Radosevich M."/>
            <person name="Wommack K.E."/>
            <person name="Polson S.W."/>
            <person name="Hauser L.J."/>
            <person name="Fawaz M.N."/>
            <person name="Korlach J."/>
            <person name="Tsai Y.C."/>
        </authorList>
    </citation>
    <scope>NUCLEOTIDE SEQUENCE [LARGE SCALE GENOMIC DNA]</scope>
    <source>
        <strain evidence="2 3">KBS708</strain>
    </source>
</reference>
<evidence type="ECO:0000313" key="3">
    <source>
        <dbReference type="Proteomes" id="UP000019151"/>
    </source>
</evidence>
<feature type="transmembrane region" description="Helical" evidence="1">
    <location>
        <begin position="581"/>
        <end position="598"/>
    </location>
</feature>
<evidence type="ECO:0000313" key="2">
    <source>
        <dbReference type="EMBL" id="AHG90619.1"/>
    </source>
</evidence>
<dbReference type="KEGG" id="gba:J421_3082"/>
<dbReference type="EMBL" id="CP007128">
    <property type="protein sequence ID" value="AHG90619.1"/>
    <property type="molecule type" value="Genomic_DNA"/>
</dbReference>
<sequence>MSVWLAAAAAGLVLAALSYARRSSPALGPRLALAVLRALAVTLLAALALDAPAGRSRAPSAVVALDVSASWTRGGDVDAFRRARDVARALGGDTLWAIGDSARPLRGDDAPHDARSSIASLAERAAASGRVLQLVTDGEIDDAAALRGVARGSRVRVESPRRGPDAAVTSIDATRLAAATDTIDVRVSLAADAAGAAPGTLRVDVAGRSSAQTSVAPLPAFGERTVSMRLPLAGLAGSVPLRAVIAAAGDREPRNDTLATTLDVSAAPAAVFVSSAPDFDARGMLAVLRGALSLPTRAYLRVAPGQWRVEGTLAPVDEAEVRRVALSAGVLVLHGDTAVFGAPRAATRGALLLFPTAPAAPGAAPAAEWYASDAPASPAAAALSGVAWDSLPPLDLGGGALAGAEFDVLRARLARSGAPRAVIVGAEQPRRVIVVGATGFWRWQFRGGAAADAFTGLWGGILDFLAAGRGDVRGAVVADAVVRAGEPIRWRRGGADSLVTAVLRRRGAASADTVRLHFGTRGEPVTSAPLAPGTYDVTVPGGGALLVVNVARELLPRRATVASGPVGSGRAADLTPRLRDFGLLYALALALLCAEWLLRRRWGLR</sequence>
<dbReference type="HOGENOM" id="CLU_451113_0_0_0"/>
<dbReference type="STRING" id="861299.J421_3082"/>
<dbReference type="OrthoDB" id="9770385at2"/>
<dbReference type="AlphaFoldDB" id="W0RHM5"/>
<evidence type="ECO:0008006" key="4">
    <source>
        <dbReference type="Google" id="ProtNLM"/>
    </source>
</evidence>
<gene>
    <name evidence="2" type="ORF">J421_3082</name>
</gene>
<dbReference type="RefSeq" id="WP_025412086.1">
    <property type="nucleotide sequence ID" value="NZ_CP007128.1"/>
</dbReference>